<gene>
    <name evidence="2" type="ORF">F0145_16915</name>
</gene>
<proteinExistence type="predicted"/>
<protein>
    <submittedName>
        <fullName evidence="2">Uncharacterized protein</fullName>
    </submittedName>
</protein>
<sequence length="88" mass="9864">MIDIAEMNVKNLALAIVLPLIVVVPIGYLILIPPSPFNFIPFALYESICSGTGIEEHSFIIAFDLLVLKFLFLLFSRMILNSLKNTRP</sequence>
<name>A0A5M6D751_9BACT</name>
<keyword evidence="1" id="KW-0812">Transmembrane</keyword>
<keyword evidence="1" id="KW-1133">Transmembrane helix</keyword>
<evidence type="ECO:0000313" key="2">
    <source>
        <dbReference type="EMBL" id="KAA5543327.1"/>
    </source>
</evidence>
<organism evidence="2 3">
    <name type="scientific">Adhaeribacter rhizoryzae</name>
    <dbReference type="NCBI Taxonomy" id="2607907"/>
    <lineage>
        <taxon>Bacteria</taxon>
        <taxon>Pseudomonadati</taxon>
        <taxon>Bacteroidota</taxon>
        <taxon>Cytophagia</taxon>
        <taxon>Cytophagales</taxon>
        <taxon>Hymenobacteraceae</taxon>
        <taxon>Adhaeribacter</taxon>
    </lineage>
</organism>
<keyword evidence="1" id="KW-0472">Membrane</keyword>
<feature type="transmembrane region" description="Helical" evidence="1">
    <location>
        <begin position="12"/>
        <end position="32"/>
    </location>
</feature>
<accession>A0A5M6D751</accession>
<dbReference type="EMBL" id="VWSF01000014">
    <property type="protein sequence ID" value="KAA5543327.1"/>
    <property type="molecule type" value="Genomic_DNA"/>
</dbReference>
<dbReference type="RefSeq" id="WP_150090077.1">
    <property type="nucleotide sequence ID" value="NZ_VWSF01000014.1"/>
</dbReference>
<comment type="caution">
    <text evidence="2">The sequence shown here is derived from an EMBL/GenBank/DDBJ whole genome shotgun (WGS) entry which is preliminary data.</text>
</comment>
<dbReference type="AlphaFoldDB" id="A0A5M6D751"/>
<evidence type="ECO:0000256" key="1">
    <source>
        <dbReference type="SAM" id="Phobius"/>
    </source>
</evidence>
<dbReference type="Proteomes" id="UP000323426">
    <property type="component" value="Unassembled WGS sequence"/>
</dbReference>
<feature type="transmembrane region" description="Helical" evidence="1">
    <location>
        <begin position="59"/>
        <end position="80"/>
    </location>
</feature>
<evidence type="ECO:0000313" key="3">
    <source>
        <dbReference type="Proteomes" id="UP000323426"/>
    </source>
</evidence>
<reference evidence="2 3" key="1">
    <citation type="submission" date="2019-09" db="EMBL/GenBank/DDBJ databases">
        <title>Genome sequence and assembly of Adhaeribacter sp.</title>
        <authorList>
            <person name="Chhetri G."/>
        </authorList>
    </citation>
    <scope>NUCLEOTIDE SEQUENCE [LARGE SCALE GENOMIC DNA]</scope>
    <source>
        <strain evidence="2 3">DK36</strain>
    </source>
</reference>
<keyword evidence="3" id="KW-1185">Reference proteome</keyword>